<evidence type="ECO:0000256" key="2">
    <source>
        <dbReference type="SAM" id="MobiDB-lite"/>
    </source>
</evidence>
<evidence type="ECO:0000313" key="5">
    <source>
        <dbReference type="EMBL" id="AWR22163.1"/>
    </source>
</evidence>
<keyword evidence="4" id="KW-0732">Signal</keyword>
<feature type="region of interest" description="Disordered" evidence="2">
    <location>
        <begin position="35"/>
        <end position="58"/>
    </location>
</feature>
<dbReference type="Gene3D" id="2.60.40.4270">
    <property type="entry name" value="Listeria-Bacteroides repeat domain"/>
    <property type="match status" value="1"/>
</dbReference>
<feature type="chain" id="PRO_5016462377" evidence="4">
    <location>
        <begin position="35"/>
        <end position="546"/>
    </location>
</feature>
<evidence type="ECO:0000256" key="3">
    <source>
        <dbReference type="SAM" id="Phobius"/>
    </source>
</evidence>
<evidence type="ECO:0000256" key="1">
    <source>
        <dbReference type="ARBA" id="ARBA00004196"/>
    </source>
</evidence>
<name>A0A2Z3S598_9MICO</name>
<dbReference type="CDD" id="cd15482">
    <property type="entry name" value="Sialidase_non-viral"/>
    <property type="match status" value="1"/>
</dbReference>
<feature type="signal peptide" evidence="4">
    <location>
        <begin position="1"/>
        <end position="34"/>
    </location>
</feature>
<comment type="subcellular location">
    <subcellularLocation>
        <location evidence="1">Cell envelope</location>
    </subcellularLocation>
</comment>
<keyword evidence="6" id="KW-1185">Reference proteome</keyword>
<dbReference type="NCBIfam" id="TIGR02543">
    <property type="entry name" value="List_Bact_rpt"/>
    <property type="match status" value="1"/>
</dbReference>
<feature type="region of interest" description="Disordered" evidence="2">
    <location>
        <begin position="331"/>
        <end position="353"/>
    </location>
</feature>
<dbReference type="GO" id="GO:0030313">
    <property type="term" value="C:cell envelope"/>
    <property type="evidence" value="ECO:0007669"/>
    <property type="project" value="UniProtKB-SubCell"/>
</dbReference>
<accession>A0A2Z3S598</accession>
<dbReference type="OrthoDB" id="5126555at2"/>
<dbReference type="InterPro" id="IPR042229">
    <property type="entry name" value="Listeria/Bacterioides_rpt_sf"/>
</dbReference>
<sequence length="546" mass="56057" precursor="true">MSLRIPTVQNIRRKASVVFASVALIVLFPLSASASTTSWSTPTDISSTGGSSYEPQVATDPNGNTTVVWYRYNGSNFLVQSASKTLGGAWSAVSTLSAAGADAWEPKITTDAAGNVTAIWYRNDTIQTAYKPAGGSWSAVTDLTVGPTSNTHSASVTADPNGNLAAIWIQDGKTQVAIKPWGGSWGAATELSLPGSNASGPQIMSDSLGNFTAMWSRNQIIQSTTLTVGGSWETISDVSAAGANAILPTLTKDANGNIYAAWVRGSTVQTASKSAGGTWSSPTDISTPLANASEPKIVSDPLGNLSALWASIISGKYVVYSASKTVNGSWTSPSALSDSSQNGTTKGQLKSDTTGKVTAVWSRSNGTHYIIQTSSKLANGSWGPAVDLSVVGGNAAEPQLGIDGRGNVYLTWTRNNGSNTIVQANNSSSSYAVSFSANGGSGSESTTTYSTVGPALTLPSGSSLIRSGYNFTGWNTSADGTGTNYSSGANLTPTSDLSLFAQWESVATPTPAAELADTGTNGLGVLFSSLALAMIGTALILLRRAL</sequence>
<gene>
    <name evidence="5" type="ORF">AURMO_01579</name>
</gene>
<evidence type="ECO:0000313" key="6">
    <source>
        <dbReference type="Proteomes" id="UP000246894"/>
    </source>
</evidence>
<keyword evidence="3" id="KW-0472">Membrane</keyword>
<organism evidence="5 6">
    <name type="scientific">Aurantimicrobium photophilum</name>
    <dbReference type="NCBI Taxonomy" id="1987356"/>
    <lineage>
        <taxon>Bacteria</taxon>
        <taxon>Bacillati</taxon>
        <taxon>Actinomycetota</taxon>
        <taxon>Actinomycetes</taxon>
        <taxon>Micrococcales</taxon>
        <taxon>Microbacteriaceae</taxon>
        <taxon>Aurantimicrobium</taxon>
    </lineage>
</organism>
<dbReference type="RefSeq" id="WP_110234623.1">
    <property type="nucleotide sequence ID" value="NZ_CP023994.1"/>
</dbReference>
<dbReference type="Proteomes" id="UP000246894">
    <property type="component" value="Chromosome"/>
</dbReference>
<feature type="transmembrane region" description="Helical" evidence="3">
    <location>
        <begin position="523"/>
        <end position="542"/>
    </location>
</feature>
<feature type="compositionally biased region" description="Polar residues" evidence="2">
    <location>
        <begin position="44"/>
        <end position="58"/>
    </location>
</feature>
<evidence type="ECO:0000256" key="4">
    <source>
        <dbReference type="SAM" id="SignalP"/>
    </source>
</evidence>
<keyword evidence="3" id="KW-1133">Transmembrane helix</keyword>
<dbReference type="AlphaFoldDB" id="A0A2Z3S598"/>
<dbReference type="SUPFAM" id="SSF89372">
    <property type="entry name" value="Fucose-specific lectin"/>
    <property type="match status" value="1"/>
</dbReference>
<dbReference type="EMBL" id="CP023994">
    <property type="protein sequence ID" value="AWR22163.1"/>
    <property type="molecule type" value="Genomic_DNA"/>
</dbReference>
<dbReference type="KEGG" id="aum:AURMO_01579"/>
<protein>
    <submittedName>
        <fullName evidence="5">Listeria-Bacteroides repeat domain (List Bact rpt)</fullName>
    </submittedName>
</protein>
<keyword evidence="3" id="KW-0812">Transmembrane</keyword>
<reference evidence="5 6" key="1">
    <citation type="submission" date="2017-10" db="EMBL/GenBank/DDBJ databases">
        <title>Genome of an Actinobacterium that displays light-enhanced growth.</title>
        <authorList>
            <person name="Maresca J.A."/>
            <person name="Hempel P."/>
            <person name="Shevchenko O."/>
            <person name="Miller K.J."/>
            <person name="Hahn M.W."/>
        </authorList>
    </citation>
    <scope>NUCLEOTIDE SEQUENCE [LARGE SCALE GENOMIC DNA]</scope>
    <source>
        <strain evidence="5 6">MWH-Mo1</strain>
    </source>
</reference>
<proteinExistence type="predicted"/>
<dbReference type="InterPro" id="IPR013378">
    <property type="entry name" value="InlB-like_B-rpt"/>
</dbReference>
<dbReference type="Pfam" id="PF09479">
    <property type="entry name" value="Flg_new"/>
    <property type="match status" value="1"/>
</dbReference>